<dbReference type="Proteomes" id="UP000309997">
    <property type="component" value="Unassembled WGS sequence"/>
</dbReference>
<accession>A0ACC4AGT3</accession>
<protein>
    <submittedName>
        <fullName evidence="1">Uncharacterized protein</fullName>
    </submittedName>
</protein>
<sequence length="250" mass="27927">MSPNPPLSGDALSAEGHVLGSVVHYLPPYTPLIATIFGTSFLELPSNMVQAKDSELYKPVLMESYTSPDSIVHISGASYPALVFWFELPVVELRFHCPCIRLRCKIPLMQGRNSLAVNAAVFLEFYAFICLVFSDWTMIWLSDEGGNALSSALYSPIRKLTKSKRWSRSIAQYNLISSSIENTPLGCLKSLGINEKMRQIFVHRDESRKYQLAVEKYAKGIVDMSMSKPVEALYRYLAKTADTSLSGPDE</sequence>
<comment type="caution">
    <text evidence="1">The sequence shown here is derived from an EMBL/GenBank/DDBJ whole genome shotgun (WGS) entry which is preliminary data.</text>
</comment>
<gene>
    <name evidence="1" type="ORF">D5086_033432</name>
</gene>
<feature type="non-terminal residue" evidence="1">
    <location>
        <position position="250"/>
    </location>
</feature>
<name>A0ACC4AGT3_POPAL</name>
<organism evidence="1 2">
    <name type="scientific">Populus alba</name>
    <name type="common">White poplar</name>
    <dbReference type="NCBI Taxonomy" id="43335"/>
    <lineage>
        <taxon>Eukaryota</taxon>
        <taxon>Viridiplantae</taxon>
        <taxon>Streptophyta</taxon>
        <taxon>Embryophyta</taxon>
        <taxon>Tracheophyta</taxon>
        <taxon>Spermatophyta</taxon>
        <taxon>Magnoliopsida</taxon>
        <taxon>eudicotyledons</taxon>
        <taxon>Gunneridae</taxon>
        <taxon>Pentapetalae</taxon>
        <taxon>rosids</taxon>
        <taxon>fabids</taxon>
        <taxon>Malpighiales</taxon>
        <taxon>Salicaceae</taxon>
        <taxon>Saliceae</taxon>
        <taxon>Populus</taxon>
    </lineage>
</organism>
<reference evidence="1 2" key="1">
    <citation type="journal article" date="2024" name="Plant Biotechnol. J.">
        <title>Genome and CRISPR/Cas9 system of a widespread forest tree (Populus alba) in the world.</title>
        <authorList>
            <person name="Liu Y.J."/>
            <person name="Jiang P.F."/>
            <person name="Han X.M."/>
            <person name="Li X.Y."/>
            <person name="Wang H.M."/>
            <person name="Wang Y.J."/>
            <person name="Wang X.X."/>
            <person name="Zeng Q.Y."/>
        </authorList>
    </citation>
    <scope>NUCLEOTIDE SEQUENCE [LARGE SCALE GENOMIC DNA]</scope>
    <source>
        <strain evidence="2">cv. PAL-ZL1</strain>
    </source>
</reference>
<evidence type="ECO:0000313" key="1">
    <source>
        <dbReference type="EMBL" id="KAL3565386.1"/>
    </source>
</evidence>
<dbReference type="EMBL" id="RCHU02000019">
    <property type="protein sequence ID" value="KAL3565386.1"/>
    <property type="molecule type" value="Genomic_DNA"/>
</dbReference>
<evidence type="ECO:0000313" key="2">
    <source>
        <dbReference type="Proteomes" id="UP000309997"/>
    </source>
</evidence>
<keyword evidence="2" id="KW-1185">Reference proteome</keyword>
<proteinExistence type="predicted"/>